<keyword evidence="2" id="KW-0547">Nucleotide-binding</keyword>
<gene>
    <name evidence="5" type="ORF">FRW55_00235</name>
</gene>
<dbReference type="SUPFAM" id="SSF52540">
    <property type="entry name" value="P-loop containing nucleoside triphosphate hydrolases"/>
    <property type="match status" value="1"/>
</dbReference>
<dbReference type="KEGG" id="mans:FRW55_00235"/>
<dbReference type="PROSITE" id="PS50893">
    <property type="entry name" value="ABC_TRANSPORTER_2"/>
    <property type="match status" value="1"/>
</dbReference>
<name>A0A5B8JWG2_9MOLU</name>
<dbReference type="InterPro" id="IPR051782">
    <property type="entry name" value="ABC_Transporter_VariousFunc"/>
</dbReference>
<dbReference type="PROSITE" id="PS00211">
    <property type="entry name" value="ABC_TRANSPORTER_1"/>
    <property type="match status" value="1"/>
</dbReference>
<keyword evidence="1" id="KW-0813">Transport</keyword>
<dbReference type="InterPro" id="IPR017871">
    <property type="entry name" value="ABC_transporter-like_CS"/>
</dbReference>
<dbReference type="InterPro" id="IPR027417">
    <property type="entry name" value="P-loop_NTPase"/>
</dbReference>
<dbReference type="AlphaFoldDB" id="A0A5B8JWG2"/>
<feature type="domain" description="ABC transporter" evidence="4">
    <location>
        <begin position="6"/>
        <end position="231"/>
    </location>
</feature>
<dbReference type="OrthoDB" id="9775135at2"/>
<keyword evidence="3 5" id="KW-0067">ATP-binding</keyword>
<dbReference type="SMART" id="SM00382">
    <property type="entry name" value="AAA"/>
    <property type="match status" value="1"/>
</dbReference>
<evidence type="ECO:0000259" key="4">
    <source>
        <dbReference type="PROSITE" id="PS50893"/>
    </source>
</evidence>
<dbReference type="RefSeq" id="WP_146368241.1">
    <property type="nucleotide sequence ID" value="NZ_CP042295.1"/>
</dbReference>
<evidence type="ECO:0000256" key="2">
    <source>
        <dbReference type="ARBA" id="ARBA00022741"/>
    </source>
</evidence>
<dbReference type="CDD" id="cd03230">
    <property type="entry name" value="ABC_DR_subfamily_A"/>
    <property type="match status" value="1"/>
</dbReference>
<sequence length="234" mass="26403">MKETILKVSNLTRLYDKNGYGVKDLSFEVKSGSFHAFIGENGAGKTTTIKSIIGATFNFSGEILIKNINNKISESKSNIGYVPEKAQFPKEITVYEYLKSLALLNNLSKTEADNKISELLKKFDIEDLRNKKPSFFSSGQKKKVLLIQALIHNPELIILDEPAANLDPTGRFELFNLLNSLNKEGKTILISSHILAEIDQFVDSLTLIHKGKLIYNGIKYKPLEDIYYEKIIQK</sequence>
<evidence type="ECO:0000313" key="5">
    <source>
        <dbReference type="EMBL" id="QDY86601.1"/>
    </source>
</evidence>
<accession>A0A5B8JWG2</accession>
<dbReference type="EMBL" id="CP042295">
    <property type="protein sequence ID" value="QDY86601.1"/>
    <property type="molecule type" value="Genomic_DNA"/>
</dbReference>
<dbReference type="Pfam" id="PF00005">
    <property type="entry name" value="ABC_tran"/>
    <property type="match status" value="1"/>
</dbReference>
<dbReference type="GO" id="GO:0016887">
    <property type="term" value="F:ATP hydrolysis activity"/>
    <property type="evidence" value="ECO:0007669"/>
    <property type="project" value="InterPro"/>
</dbReference>
<evidence type="ECO:0000256" key="3">
    <source>
        <dbReference type="ARBA" id="ARBA00022840"/>
    </source>
</evidence>
<organism evidence="5 6">
    <name type="scientific">Mycoplasma anserisalpingitidis</name>
    <dbReference type="NCBI Taxonomy" id="519450"/>
    <lineage>
        <taxon>Bacteria</taxon>
        <taxon>Bacillati</taxon>
        <taxon>Mycoplasmatota</taxon>
        <taxon>Mollicutes</taxon>
        <taxon>Mycoplasmataceae</taxon>
        <taxon>Mycoplasma</taxon>
    </lineage>
</organism>
<reference evidence="5 6" key="1">
    <citation type="journal article" date="2019" name="Microbiol. Resour. Announc.">
        <title>Complete Genome Sequences of Three Mycoplasma anserisalpingitis (Mycoplasma sp. 1220) Strains.</title>
        <authorList>
            <person name="Grozner D."/>
            <person name="Forro B."/>
            <person name="Kovacs A.B."/>
            <person name="Marton S."/>
            <person name="Banyai K."/>
            <person name="Kreizinger Z."/>
            <person name="Sulyok K.M."/>
            <person name="Gyuranecz M."/>
        </authorList>
    </citation>
    <scope>NUCLEOTIDE SEQUENCE [LARGE SCALE GENOMIC DNA]</scope>
    <source>
        <strain evidence="5 6">ATCC:BAA-2147</strain>
    </source>
</reference>
<dbReference type="Proteomes" id="UP000318927">
    <property type="component" value="Chromosome"/>
</dbReference>
<dbReference type="GO" id="GO:0005524">
    <property type="term" value="F:ATP binding"/>
    <property type="evidence" value="ECO:0007669"/>
    <property type="project" value="UniProtKB-KW"/>
</dbReference>
<keyword evidence="6" id="KW-1185">Reference proteome</keyword>
<proteinExistence type="predicted"/>
<evidence type="ECO:0000256" key="1">
    <source>
        <dbReference type="ARBA" id="ARBA00022448"/>
    </source>
</evidence>
<protein>
    <submittedName>
        <fullName evidence="5">ABC transporter ATP-binding protein</fullName>
    </submittedName>
</protein>
<dbReference type="InterPro" id="IPR003439">
    <property type="entry name" value="ABC_transporter-like_ATP-bd"/>
</dbReference>
<dbReference type="PANTHER" id="PTHR42939">
    <property type="entry name" value="ABC TRANSPORTER ATP-BINDING PROTEIN ALBC-RELATED"/>
    <property type="match status" value="1"/>
</dbReference>
<dbReference type="InterPro" id="IPR003593">
    <property type="entry name" value="AAA+_ATPase"/>
</dbReference>
<dbReference type="Gene3D" id="3.40.50.300">
    <property type="entry name" value="P-loop containing nucleotide triphosphate hydrolases"/>
    <property type="match status" value="1"/>
</dbReference>
<evidence type="ECO:0000313" key="6">
    <source>
        <dbReference type="Proteomes" id="UP000318927"/>
    </source>
</evidence>
<dbReference type="PANTHER" id="PTHR42939:SF1">
    <property type="entry name" value="ABC TRANSPORTER ATP-BINDING PROTEIN ALBC-RELATED"/>
    <property type="match status" value="1"/>
</dbReference>